<dbReference type="PANTHER" id="PTHR43798">
    <property type="entry name" value="MONOACYLGLYCEROL LIPASE"/>
    <property type="match status" value="1"/>
</dbReference>
<gene>
    <name evidence="3" type="ORF">GCM10011511_37030</name>
</gene>
<evidence type="ECO:0000259" key="2">
    <source>
        <dbReference type="Pfam" id="PF00561"/>
    </source>
</evidence>
<dbReference type="Gene3D" id="3.40.50.1820">
    <property type="entry name" value="alpha/beta hydrolase"/>
    <property type="match status" value="1"/>
</dbReference>
<dbReference type="PANTHER" id="PTHR43798:SF31">
    <property type="entry name" value="AB HYDROLASE SUPERFAMILY PROTEIN YCLE"/>
    <property type="match status" value="1"/>
</dbReference>
<dbReference type="EMBL" id="BMJC01000004">
    <property type="protein sequence ID" value="GGB10077.1"/>
    <property type="molecule type" value="Genomic_DNA"/>
</dbReference>
<accession>A0A8J2UFF7</accession>
<keyword evidence="4" id="KW-1185">Reference proteome</keyword>
<dbReference type="GO" id="GO:0016787">
    <property type="term" value="F:hydrolase activity"/>
    <property type="evidence" value="ECO:0007669"/>
    <property type="project" value="UniProtKB-KW"/>
</dbReference>
<proteinExistence type="predicted"/>
<dbReference type="InterPro" id="IPR029058">
    <property type="entry name" value="AB_hydrolase_fold"/>
</dbReference>
<protein>
    <submittedName>
        <fullName evidence="3">Alpha/beta hydrolase</fullName>
    </submittedName>
</protein>
<evidence type="ECO:0000256" key="1">
    <source>
        <dbReference type="ARBA" id="ARBA00022801"/>
    </source>
</evidence>
<dbReference type="AlphaFoldDB" id="A0A8J2UFF7"/>
<organism evidence="3 4">
    <name type="scientific">Puia dinghuensis</name>
    <dbReference type="NCBI Taxonomy" id="1792502"/>
    <lineage>
        <taxon>Bacteria</taxon>
        <taxon>Pseudomonadati</taxon>
        <taxon>Bacteroidota</taxon>
        <taxon>Chitinophagia</taxon>
        <taxon>Chitinophagales</taxon>
        <taxon>Chitinophagaceae</taxon>
        <taxon>Puia</taxon>
    </lineage>
</organism>
<dbReference type="InterPro" id="IPR000073">
    <property type="entry name" value="AB_hydrolase_1"/>
</dbReference>
<dbReference type="Pfam" id="PF00561">
    <property type="entry name" value="Abhydrolase_1"/>
    <property type="match status" value="1"/>
</dbReference>
<dbReference type="PRINTS" id="PR00111">
    <property type="entry name" value="ABHYDROLASE"/>
</dbReference>
<dbReference type="GO" id="GO:0016020">
    <property type="term" value="C:membrane"/>
    <property type="evidence" value="ECO:0007669"/>
    <property type="project" value="TreeGrafter"/>
</dbReference>
<name>A0A8J2UFF7_9BACT</name>
<comment type="caution">
    <text evidence="3">The sequence shown here is derived from an EMBL/GenBank/DDBJ whole genome shotgun (WGS) entry which is preliminary data.</text>
</comment>
<evidence type="ECO:0000313" key="3">
    <source>
        <dbReference type="EMBL" id="GGB10077.1"/>
    </source>
</evidence>
<reference evidence="3" key="1">
    <citation type="journal article" date="2014" name="Int. J. Syst. Evol. Microbiol.">
        <title>Complete genome sequence of Corynebacterium casei LMG S-19264T (=DSM 44701T), isolated from a smear-ripened cheese.</title>
        <authorList>
            <consortium name="US DOE Joint Genome Institute (JGI-PGF)"/>
            <person name="Walter F."/>
            <person name="Albersmeier A."/>
            <person name="Kalinowski J."/>
            <person name="Ruckert C."/>
        </authorList>
    </citation>
    <scope>NUCLEOTIDE SEQUENCE</scope>
    <source>
        <strain evidence="3">CGMCC 1.15448</strain>
    </source>
</reference>
<sequence length="279" mass="32292">MIKVHSQHFIAFRSSRFHYSSWGTGSRILFAFHGYGESAGSFSFLEEALGSDFTIIAPDLPFHGATQWAEDRLFLDPHDFLALLEEIAAGFPGREAGWWLMGYSMGGRVALQLLEFAPQRVQRLVMLAPDGLKVNPWYWLGTQSRAGNQLFRWTMKKPGWLFFLLRTGNKLRLVNPSLYKFAAYYINDDRLRQDLYTRWTTMRGFRPRLDVIAGFIRERQIPVFLLYGSYDRIIPSGRGERFRQRTAPYCRLTLLAAGHQLLQPKFIEVITNALYLPII</sequence>
<feature type="domain" description="AB hydrolase-1" evidence="2">
    <location>
        <begin position="31"/>
        <end position="246"/>
    </location>
</feature>
<keyword evidence="1 3" id="KW-0378">Hydrolase</keyword>
<reference evidence="3" key="2">
    <citation type="submission" date="2020-09" db="EMBL/GenBank/DDBJ databases">
        <authorList>
            <person name="Sun Q."/>
            <person name="Zhou Y."/>
        </authorList>
    </citation>
    <scope>NUCLEOTIDE SEQUENCE</scope>
    <source>
        <strain evidence="3">CGMCC 1.15448</strain>
    </source>
</reference>
<dbReference type="Proteomes" id="UP000607559">
    <property type="component" value="Unassembled WGS sequence"/>
</dbReference>
<dbReference type="SUPFAM" id="SSF53474">
    <property type="entry name" value="alpha/beta-Hydrolases"/>
    <property type="match status" value="1"/>
</dbReference>
<dbReference type="InterPro" id="IPR050266">
    <property type="entry name" value="AB_hydrolase_sf"/>
</dbReference>
<evidence type="ECO:0000313" key="4">
    <source>
        <dbReference type="Proteomes" id="UP000607559"/>
    </source>
</evidence>